<accession>A0A8E2U114</accession>
<dbReference type="Gene3D" id="3.40.50.1110">
    <property type="entry name" value="SGNH hydrolase"/>
    <property type="match status" value="1"/>
</dbReference>
<dbReference type="GO" id="GO:0019867">
    <property type="term" value="C:outer membrane"/>
    <property type="evidence" value="ECO:0007669"/>
    <property type="project" value="InterPro"/>
</dbReference>
<dbReference type="Gene3D" id="2.40.128.130">
    <property type="entry name" value="Autotransporter beta-domain"/>
    <property type="match status" value="1"/>
</dbReference>
<dbReference type="RefSeq" id="WP_102828731.1">
    <property type="nucleotide sequence ID" value="NZ_CP065721.1"/>
</dbReference>
<reference evidence="7 8" key="1">
    <citation type="submission" date="2018-01" db="EMBL/GenBank/DDBJ databases">
        <title>Denitrification phenotypes of diverse strains of Pseudomonas stutzeri.</title>
        <authorList>
            <person name="Milligan D.A."/>
            <person name="Bergaust L."/>
            <person name="Bakken L.R."/>
            <person name="Frostegard A."/>
        </authorList>
    </citation>
    <scope>NUCLEOTIDE SEQUENCE [LARGE SCALE GENOMIC DNA]</scope>
    <source>
        <strain evidence="7 8">DSM 50238</strain>
    </source>
</reference>
<evidence type="ECO:0000313" key="7">
    <source>
        <dbReference type="EMBL" id="PNF76046.1"/>
    </source>
</evidence>
<dbReference type="InterPro" id="IPR001087">
    <property type="entry name" value="GDSL"/>
</dbReference>
<sequence length="635" mass="68090">MHSTTRPLAALLLAILAGSAAAADGPFSQFINFGDSLSDAGNFPDVGSPLLGSNPTGGLRFTNRTGPTYGDNNVEYGGQVATQLLAERLGLTSLPSTPLLPQLLTGNPDGTNYAVGGYRTDQILDSITGTSTVATGGLSRSRPGYLVENPQADPNALYYLNGGANDIFQLGSRPITMAAAASDLVAGVSALAEAGARYIIVSDLPDVGSTPLGTLTGNSAQLNALSDQYNAELEAQLRGSGANYVLLNSRLLLEEVRADLAQFGFAADINQNAVCFSGDSCLADPTYGRTGSAPAPDRLLFNDAVHPTTALHRISADYLYSIVAAPWEISRLPEMGQAALRAQLQQLDQDLMAQRGRWQPVGEWRIQAGGGYRSPDFDGYGSGDGDSQSLSLSLSHRLSEQWLAGLSLAIGENDISLGAGESDYDMRSYLATAFARYEQDRLFADFTLSGGHLDYHDLQRRFALGISERVEKGSTDGQVWALGSKVGFNLMQPQDAMQFGPFIGANYQRVEVDGYSEHGERSTAMTFADQERDSLRLSLGLFGDLALSERTRVYGEVAREVEREDEDPEDLRMSLNSVPGNSFELPGAVPSGDQTRFSVGLTHQLATDLALRANYHYRGNDNRDHGLNLSLSWDL</sequence>
<dbReference type="PIRSF" id="PIRSF037375">
    <property type="entry name" value="Autotrns_EstA"/>
    <property type="match status" value="1"/>
</dbReference>
<dbReference type="InterPro" id="IPR005546">
    <property type="entry name" value="Autotransporte_beta"/>
</dbReference>
<evidence type="ECO:0000256" key="2">
    <source>
        <dbReference type="ARBA" id="ARBA00022729"/>
    </source>
</evidence>
<keyword evidence="2 5" id="KW-0732">Signal</keyword>
<dbReference type="InterPro" id="IPR036709">
    <property type="entry name" value="Autotransporte_beta_dom_sf"/>
</dbReference>
<feature type="chain" id="PRO_5034332738" evidence="5">
    <location>
        <begin position="23"/>
        <end position="635"/>
    </location>
</feature>
<dbReference type="SUPFAM" id="SSF52266">
    <property type="entry name" value="SGNH hydrolase"/>
    <property type="match status" value="1"/>
</dbReference>
<evidence type="ECO:0000256" key="1">
    <source>
        <dbReference type="ARBA" id="ARBA00008668"/>
    </source>
</evidence>
<dbReference type="InterPro" id="IPR036514">
    <property type="entry name" value="SGNH_hydro_sf"/>
</dbReference>
<dbReference type="SUPFAM" id="SSF103515">
    <property type="entry name" value="Autotransporter"/>
    <property type="match status" value="1"/>
</dbReference>
<dbReference type="NCBIfam" id="TIGR01414">
    <property type="entry name" value="autotrans_barl"/>
    <property type="match status" value="1"/>
</dbReference>
<dbReference type="PROSITE" id="PS51208">
    <property type="entry name" value="AUTOTRANSPORTER"/>
    <property type="match status" value="1"/>
</dbReference>
<feature type="active site" description="Nucleophile" evidence="4">
    <location>
        <position position="36"/>
    </location>
</feature>
<name>A0A8E2U114_9GAMM</name>
<evidence type="ECO:0000259" key="6">
    <source>
        <dbReference type="PROSITE" id="PS51208"/>
    </source>
</evidence>
<dbReference type="Pfam" id="PF03797">
    <property type="entry name" value="Autotransporter"/>
    <property type="match status" value="1"/>
</dbReference>
<dbReference type="EMBL" id="POUK01000004">
    <property type="protein sequence ID" value="PNF76046.1"/>
    <property type="molecule type" value="Genomic_DNA"/>
</dbReference>
<evidence type="ECO:0000256" key="4">
    <source>
        <dbReference type="PIRSR" id="PIRSR037375-1"/>
    </source>
</evidence>
<dbReference type="Proteomes" id="UP000235881">
    <property type="component" value="Unassembled WGS sequence"/>
</dbReference>
<feature type="domain" description="Autotransporter" evidence="6">
    <location>
        <begin position="356"/>
        <end position="635"/>
    </location>
</feature>
<dbReference type="SMART" id="SM00869">
    <property type="entry name" value="Autotransporter"/>
    <property type="match status" value="1"/>
</dbReference>
<comment type="similarity">
    <text evidence="1">Belongs to the 'GDSL' lipolytic enzyme family.</text>
</comment>
<dbReference type="GO" id="GO:0016788">
    <property type="term" value="F:hydrolase activity, acting on ester bonds"/>
    <property type="evidence" value="ECO:0007669"/>
    <property type="project" value="InterPro"/>
</dbReference>
<feature type="active site" evidence="4">
    <location>
        <position position="306"/>
    </location>
</feature>
<keyword evidence="8" id="KW-1185">Reference proteome</keyword>
<dbReference type="AlphaFoldDB" id="A0A8E2U114"/>
<feature type="active site" evidence="4">
    <location>
        <position position="303"/>
    </location>
</feature>
<dbReference type="InterPro" id="IPR006315">
    <property type="entry name" value="OM_autotransptr_brl_dom"/>
</dbReference>
<organism evidence="7 8">
    <name type="scientific">Stutzerimonas degradans</name>
    <dbReference type="NCBI Taxonomy" id="2968968"/>
    <lineage>
        <taxon>Bacteria</taxon>
        <taxon>Pseudomonadati</taxon>
        <taxon>Pseudomonadota</taxon>
        <taxon>Gammaproteobacteria</taxon>
        <taxon>Pseudomonadales</taxon>
        <taxon>Pseudomonadaceae</taxon>
        <taxon>Stutzerimonas</taxon>
    </lineage>
</organism>
<dbReference type="PANTHER" id="PTHR45648:SF22">
    <property type="entry name" value="GDSL LIPASE_ACYLHYDROLASE FAMILY PROTEIN (AFU_ORTHOLOGUE AFUA_4G14700)"/>
    <property type="match status" value="1"/>
</dbReference>
<gene>
    <name evidence="7" type="ORF">CXK95_11525</name>
</gene>
<dbReference type="InterPro" id="IPR051058">
    <property type="entry name" value="GDSL_Est/Lipase"/>
</dbReference>
<keyword evidence="3" id="KW-0378">Hydrolase</keyword>
<evidence type="ECO:0000313" key="8">
    <source>
        <dbReference type="Proteomes" id="UP000235881"/>
    </source>
</evidence>
<evidence type="ECO:0000256" key="3">
    <source>
        <dbReference type="ARBA" id="ARBA00022801"/>
    </source>
</evidence>
<comment type="caution">
    <text evidence="7">The sequence shown here is derived from an EMBL/GenBank/DDBJ whole genome shotgun (WGS) entry which is preliminary data.</text>
</comment>
<evidence type="ECO:0000256" key="5">
    <source>
        <dbReference type="SAM" id="SignalP"/>
    </source>
</evidence>
<proteinExistence type="inferred from homology"/>
<feature type="signal peptide" evidence="5">
    <location>
        <begin position="1"/>
        <end position="22"/>
    </location>
</feature>
<protein>
    <submittedName>
        <fullName evidence="7">Autotransporter domain-containing esterase</fullName>
    </submittedName>
</protein>
<dbReference type="CDD" id="cd01847">
    <property type="entry name" value="Triacylglycerol_lipase_like"/>
    <property type="match status" value="1"/>
</dbReference>
<dbReference type="Pfam" id="PF00657">
    <property type="entry name" value="Lipase_GDSL"/>
    <property type="match status" value="1"/>
</dbReference>
<dbReference type="PANTHER" id="PTHR45648">
    <property type="entry name" value="GDSL LIPASE/ACYLHYDROLASE FAMILY PROTEIN (AFU_ORTHOLOGUE AFUA_4G14700)"/>
    <property type="match status" value="1"/>
</dbReference>
<dbReference type="InterPro" id="IPR017186">
    <property type="entry name" value="Lipase_autotranspt_EstA"/>
</dbReference>